<reference evidence="3" key="1">
    <citation type="submission" date="2022-11" db="UniProtKB">
        <authorList>
            <consortium name="WormBaseParasite"/>
        </authorList>
    </citation>
    <scope>IDENTIFICATION</scope>
</reference>
<evidence type="ECO:0000313" key="2">
    <source>
        <dbReference type="Proteomes" id="UP000887578"/>
    </source>
</evidence>
<dbReference type="WBParaSite" id="PDA_v2.g12565.t1">
    <property type="protein sequence ID" value="PDA_v2.g12565.t1"/>
    <property type="gene ID" value="PDA_v2.g12565"/>
</dbReference>
<feature type="region of interest" description="Disordered" evidence="1">
    <location>
        <begin position="1"/>
        <end position="21"/>
    </location>
</feature>
<protein>
    <submittedName>
        <fullName evidence="3">Uncharacterized protein</fullName>
    </submittedName>
</protein>
<sequence>MASQKLLNPNKVSSSNRHNSVSTASSLLPIGIEQLLQGLQLNEEAKGEISGIVTKSVRDAFIEEYKKKFEEFIRVPQNLADIHNRIYNRELILLLREINKNFHFVPCPLSEVELKRIGIDRTTMPSSLPVKIDYKSTFQVHGRGRSRGNGFGHGARSLNYVRAPNDVPVINRQPLQSRSSLDVEAEIEVGLFFLFRVSIPRDFFPQRCYTLRFGKM</sequence>
<dbReference type="Proteomes" id="UP000887578">
    <property type="component" value="Unplaced"/>
</dbReference>
<proteinExistence type="predicted"/>
<accession>A0A914PCS9</accession>
<keyword evidence="2" id="KW-1185">Reference proteome</keyword>
<evidence type="ECO:0000256" key="1">
    <source>
        <dbReference type="SAM" id="MobiDB-lite"/>
    </source>
</evidence>
<dbReference type="AlphaFoldDB" id="A0A914PCS9"/>
<name>A0A914PCS9_9BILA</name>
<evidence type="ECO:0000313" key="3">
    <source>
        <dbReference type="WBParaSite" id="PDA_v2.g12565.t1"/>
    </source>
</evidence>
<organism evidence="2 3">
    <name type="scientific">Panagrolaimus davidi</name>
    <dbReference type="NCBI Taxonomy" id="227884"/>
    <lineage>
        <taxon>Eukaryota</taxon>
        <taxon>Metazoa</taxon>
        <taxon>Ecdysozoa</taxon>
        <taxon>Nematoda</taxon>
        <taxon>Chromadorea</taxon>
        <taxon>Rhabditida</taxon>
        <taxon>Tylenchina</taxon>
        <taxon>Panagrolaimomorpha</taxon>
        <taxon>Panagrolaimoidea</taxon>
        <taxon>Panagrolaimidae</taxon>
        <taxon>Panagrolaimus</taxon>
    </lineage>
</organism>